<feature type="domain" description="ABC transmembrane type-2" evidence="7">
    <location>
        <begin position="41"/>
        <end position="272"/>
    </location>
</feature>
<comment type="similarity">
    <text evidence="6">Belongs to the ABC-2 integral membrane protein family.</text>
</comment>
<keyword evidence="9" id="KW-1185">Reference proteome</keyword>
<keyword evidence="6" id="KW-1003">Cell membrane</keyword>
<evidence type="ECO:0000313" key="9">
    <source>
        <dbReference type="Proteomes" id="UP000218505"/>
    </source>
</evidence>
<organism evidence="8 9">
    <name type="scientific">Actinosynnema pretiosum</name>
    <dbReference type="NCBI Taxonomy" id="42197"/>
    <lineage>
        <taxon>Bacteria</taxon>
        <taxon>Bacillati</taxon>
        <taxon>Actinomycetota</taxon>
        <taxon>Actinomycetes</taxon>
        <taxon>Pseudonocardiales</taxon>
        <taxon>Pseudonocardiaceae</taxon>
        <taxon>Actinosynnema</taxon>
    </lineage>
</organism>
<dbReference type="InterPro" id="IPR051784">
    <property type="entry name" value="Nod_factor_ABC_transporter"/>
</dbReference>
<dbReference type="GO" id="GO:0140359">
    <property type="term" value="F:ABC-type transporter activity"/>
    <property type="evidence" value="ECO:0007669"/>
    <property type="project" value="InterPro"/>
</dbReference>
<feature type="transmembrane region" description="Helical" evidence="6">
    <location>
        <begin position="157"/>
        <end position="181"/>
    </location>
</feature>
<evidence type="ECO:0000256" key="5">
    <source>
        <dbReference type="ARBA" id="ARBA00023251"/>
    </source>
</evidence>
<proteinExistence type="inferred from homology"/>
<keyword evidence="3 6" id="KW-1133">Transmembrane helix</keyword>
<dbReference type="PANTHER" id="PTHR43229:SF2">
    <property type="entry name" value="NODULATION PROTEIN J"/>
    <property type="match status" value="1"/>
</dbReference>
<evidence type="ECO:0000256" key="3">
    <source>
        <dbReference type="ARBA" id="ARBA00022989"/>
    </source>
</evidence>
<dbReference type="Pfam" id="PF01061">
    <property type="entry name" value="ABC2_membrane"/>
    <property type="match status" value="1"/>
</dbReference>
<feature type="transmembrane region" description="Helical" evidence="6">
    <location>
        <begin position="42"/>
        <end position="61"/>
    </location>
</feature>
<keyword evidence="4 6" id="KW-0472">Membrane</keyword>
<evidence type="ECO:0000256" key="2">
    <source>
        <dbReference type="ARBA" id="ARBA00022692"/>
    </source>
</evidence>
<feature type="transmembrane region" description="Helical" evidence="6">
    <location>
        <begin position="193"/>
        <end position="212"/>
    </location>
</feature>
<dbReference type="GO" id="GO:0046677">
    <property type="term" value="P:response to antibiotic"/>
    <property type="evidence" value="ECO:0007669"/>
    <property type="project" value="UniProtKB-KW"/>
</dbReference>
<dbReference type="InterPro" id="IPR047817">
    <property type="entry name" value="ABC2_TM_bact-type"/>
</dbReference>
<dbReference type="EMBL" id="CP023445">
    <property type="protein sequence ID" value="ATE52819.1"/>
    <property type="molecule type" value="Genomic_DNA"/>
</dbReference>
<dbReference type="PROSITE" id="PS51012">
    <property type="entry name" value="ABC_TM2"/>
    <property type="match status" value="1"/>
</dbReference>
<sequence length="275" mass="28777">MTTLAAPPTAAARTRWRGTGFGTQVLVLTQRSLRALVSDPRMILFSVLQPLVMLALFSQIFSSIAQTPGFPAGVDYIDYLLPAILVNTAMQSALQAGVGLVSDMKNGVLARFRSLPIRPGSVLVARSLSDLVRTTGQLLLMVLFAAVLFGFSPSGGVVGVGAALLLALAVGWGLGWVFLAVGAWLRNTELMQTVGFLAMFPLMFASSAYVPVGNLPGWLQAVASVNPLTHAVDAARSLSLAQPAEGVLSALVATAVLAAAGWWAAERGFKRPMAG</sequence>
<dbReference type="PANTHER" id="PTHR43229">
    <property type="entry name" value="NODULATION PROTEIN J"/>
    <property type="match status" value="1"/>
</dbReference>
<evidence type="ECO:0000313" key="8">
    <source>
        <dbReference type="EMBL" id="ATE52819.1"/>
    </source>
</evidence>
<accession>A0A290Z1I0</accession>
<evidence type="ECO:0000256" key="1">
    <source>
        <dbReference type="ARBA" id="ARBA00004141"/>
    </source>
</evidence>
<keyword evidence="2 6" id="KW-0812">Transmembrane</keyword>
<dbReference type="RefSeq" id="WP_096491805.1">
    <property type="nucleotide sequence ID" value="NZ_CP023445.1"/>
</dbReference>
<dbReference type="GO" id="GO:0043190">
    <property type="term" value="C:ATP-binding cassette (ABC) transporter complex"/>
    <property type="evidence" value="ECO:0007669"/>
    <property type="project" value="InterPro"/>
</dbReference>
<feature type="transmembrane region" description="Helical" evidence="6">
    <location>
        <begin position="131"/>
        <end position="151"/>
    </location>
</feature>
<reference evidence="8" key="1">
    <citation type="submission" date="2017-09" db="EMBL/GenBank/DDBJ databases">
        <title>Complete Genome Sequence of ansamitocin-producing Bacterium Actinosynnema pretiosum X47.</title>
        <authorList>
            <person name="Cao G."/>
            <person name="Zong G."/>
            <person name="Zhong C."/>
            <person name="Fu J."/>
        </authorList>
    </citation>
    <scope>NUCLEOTIDE SEQUENCE [LARGE SCALE GENOMIC DNA]</scope>
    <source>
        <strain evidence="8">X47</strain>
    </source>
</reference>
<feature type="transmembrane region" description="Helical" evidence="6">
    <location>
        <begin position="81"/>
        <end position="101"/>
    </location>
</feature>
<keyword evidence="6" id="KW-0813">Transport</keyword>
<dbReference type="InterPro" id="IPR000412">
    <property type="entry name" value="ABC_2_transport"/>
</dbReference>
<gene>
    <name evidence="8" type="ORF">CNX65_05600</name>
</gene>
<dbReference type="AlphaFoldDB" id="A0A290Z1I0"/>
<dbReference type="Proteomes" id="UP000218505">
    <property type="component" value="Chromosome"/>
</dbReference>
<dbReference type="PIRSF" id="PIRSF006648">
    <property type="entry name" value="DrrB"/>
    <property type="match status" value="1"/>
</dbReference>
<dbReference type="InterPro" id="IPR013525">
    <property type="entry name" value="ABC2_TM"/>
</dbReference>
<evidence type="ECO:0000259" key="7">
    <source>
        <dbReference type="PROSITE" id="PS51012"/>
    </source>
</evidence>
<feature type="transmembrane region" description="Helical" evidence="6">
    <location>
        <begin position="246"/>
        <end position="265"/>
    </location>
</feature>
<name>A0A290Z1I0_9PSEU</name>
<protein>
    <recommendedName>
        <fullName evidence="6">Transport permease protein</fullName>
    </recommendedName>
</protein>
<evidence type="ECO:0000256" key="6">
    <source>
        <dbReference type="RuleBase" id="RU361157"/>
    </source>
</evidence>
<keyword evidence="5" id="KW-0046">Antibiotic resistance</keyword>
<comment type="subcellular location">
    <subcellularLocation>
        <location evidence="6">Cell membrane</location>
        <topology evidence="6">Multi-pass membrane protein</topology>
    </subcellularLocation>
    <subcellularLocation>
        <location evidence="1">Membrane</location>
        <topology evidence="1">Multi-pass membrane protein</topology>
    </subcellularLocation>
</comment>
<dbReference type="KEGG" id="apre:CNX65_05600"/>
<dbReference type="PRINTS" id="PR00164">
    <property type="entry name" value="ABC2TRNSPORT"/>
</dbReference>
<evidence type="ECO:0000256" key="4">
    <source>
        <dbReference type="ARBA" id="ARBA00023136"/>
    </source>
</evidence>